<dbReference type="Proteomes" id="UP000010467">
    <property type="component" value="Chromosome"/>
</dbReference>
<proteinExistence type="predicted"/>
<protein>
    <submittedName>
        <fullName evidence="3">Response regulator containing a CheY-like receiver domain and a GGDEF domain protein</fullName>
    </submittedName>
</protein>
<keyword evidence="1" id="KW-0597">Phosphoprotein</keyword>
<accession>L0A815</accession>
<dbReference type="PATRIC" id="fig|937777.3.peg.3776"/>
<gene>
    <name evidence="3" type="ordered locus">Deipe_3765</name>
</gene>
<evidence type="ECO:0000313" key="4">
    <source>
        <dbReference type="Proteomes" id="UP000010467"/>
    </source>
</evidence>
<dbReference type="STRING" id="937777.Deipe_3765"/>
<dbReference type="InterPro" id="IPR052893">
    <property type="entry name" value="TCS_response_regulator"/>
</dbReference>
<dbReference type="AlphaFoldDB" id="L0A815"/>
<evidence type="ECO:0000259" key="2">
    <source>
        <dbReference type="PROSITE" id="PS50110"/>
    </source>
</evidence>
<dbReference type="SMART" id="SM00448">
    <property type="entry name" value="REC"/>
    <property type="match status" value="1"/>
</dbReference>
<dbReference type="HOGENOM" id="CLU_000445_69_17_0"/>
<organism evidence="3 4">
    <name type="scientific">Deinococcus peraridilitoris (strain DSM 19664 / LMG 22246 / CIP 109416 / KR-200)</name>
    <dbReference type="NCBI Taxonomy" id="937777"/>
    <lineage>
        <taxon>Bacteria</taxon>
        <taxon>Thermotogati</taxon>
        <taxon>Deinococcota</taxon>
        <taxon>Deinococci</taxon>
        <taxon>Deinococcales</taxon>
        <taxon>Deinococcaceae</taxon>
        <taxon>Deinococcus</taxon>
    </lineage>
</organism>
<dbReference type="InterPro" id="IPR001789">
    <property type="entry name" value="Sig_transdc_resp-reg_receiver"/>
</dbReference>
<keyword evidence="4" id="KW-1185">Reference proteome</keyword>
<dbReference type="PANTHER" id="PTHR44520">
    <property type="entry name" value="RESPONSE REGULATOR RCP1-RELATED"/>
    <property type="match status" value="1"/>
</dbReference>
<dbReference type="EMBL" id="CP003382">
    <property type="protein sequence ID" value="AFZ69190.1"/>
    <property type="molecule type" value="Genomic_DNA"/>
</dbReference>
<dbReference type="PROSITE" id="PS50110">
    <property type="entry name" value="RESPONSE_REGULATORY"/>
    <property type="match status" value="1"/>
</dbReference>
<dbReference type="GO" id="GO:0000160">
    <property type="term" value="P:phosphorelay signal transduction system"/>
    <property type="evidence" value="ECO:0007669"/>
    <property type="project" value="InterPro"/>
</dbReference>
<reference evidence="4" key="1">
    <citation type="submission" date="2012-03" db="EMBL/GenBank/DDBJ databases">
        <title>Complete sequence of chromosome of Deinococcus peraridilitoris DSM 19664.</title>
        <authorList>
            <person name="Lucas S."/>
            <person name="Copeland A."/>
            <person name="Lapidus A."/>
            <person name="Glavina del Rio T."/>
            <person name="Dalin E."/>
            <person name="Tice H."/>
            <person name="Bruce D."/>
            <person name="Goodwin L."/>
            <person name="Pitluck S."/>
            <person name="Peters L."/>
            <person name="Mikhailova N."/>
            <person name="Lu M."/>
            <person name="Kyrpides N."/>
            <person name="Mavromatis K."/>
            <person name="Ivanova N."/>
            <person name="Brettin T."/>
            <person name="Detter J.C."/>
            <person name="Han C."/>
            <person name="Larimer F."/>
            <person name="Land M."/>
            <person name="Hauser L."/>
            <person name="Markowitz V."/>
            <person name="Cheng J.-F."/>
            <person name="Hugenholtz P."/>
            <person name="Woyke T."/>
            <person name="Wu D."/>
            <person name="Pukall R."/>
            <person name="Steenblock K."/>
            <person name="Brambilla E."/>
            <person name="Klenk H.-P."/>
            <person name="Eisen J.A."/>
        </authorList>
    </citation>
    <scope>NUCLEOTIDE SEQUENCE [LARGE SCALE GENOMIC DNA]</scope>
    <source>
        <strain evidence="4">DSM 19664 / LMG 22246 / CIP 109416 / KR-200</strain>
    </source>
</reference>
<evidence type="ECO:0000256" key="1">
    <source>
        <dbReference type="PROSITE-ProRule" id="PRU00169"/>
    </source>
</evidence>
<name>L0A815_DEIPD</name>
<dbReference type="SUPFAM" id="SSF52172">
    <property type="entry name" value="CheY-like"/>
    <property type="match status" value="1"/>
</dbReference>
<dbReference type="InterPro" id="IPR011006">
    <property type="entry name" value="CheY-like_superfamily"/>
</dbReference>
<dbReference type="KEGG" id="dpd:Deipe_3765"/>
<dbReference type="Pfam" id="PF00072">
    <property type="entry name" value="Response_reg"/>
    <property type="match status" value="1"/>
</dbReference>
<dbReference type="PANTHER" id="PTHR44520:SF2">
    <property type="entry name" value="RESPONSE REGULATOR RCP1"/>
    <property type="match status" value="1"/>
</dbReference>
<dbReference type="eggNOG" id="COG0784">
    <property type="taxonomic scope" value="Bacteria"/>
</dbReference>
<feature type="modified residue" description="4-aspartylphosphate" evidence="1">
    <location>
        <position position="78"/>
    </location>
</feature>
<evidence type="ECO:0000313" key="3">
    <source>
        <dbReference type="EMBL" id="AFZ69190.1"/>
    </source>
</evidence>
<feature type="domain" description="Response regulatory" evidence="2">
    <location>
        <begin position="26"/>
        <end position="145"/>
    </location>
</feature>
<dbReference type="Gene3D" id="3.40.50.2300">
    <property type="match status" value="1"/>
</dbReference>
<sequence>MVSMAACRFSRIRYATPPEQFLTQRVILLVDDSSAVEHLLRAALKKCGAPIDLHVKRTAEEAVRHAVDAPAPDLILLDISLPDGNGLVVLRCLRLHPPYQDIPILMFSSSHADADMQRARAQGATAYLIKPVGLAGYSSLIGQLAERWLCVQCAGLGTPEQ</sequence>